<feature type="transmembrane region" description="Helical" evidence="2">
    <location>
        <begin position="307"/>
        <end position="338"/>
    </location>
</feature>
<feature type="compositionally biased region" description="Basic and acidic residues" evidence="1">
    <location>
        <begin position="534"/>
        <end position="553"/>
    </location>
</feature>
<dbReference type="RefSeq" id="WP_156267661.1">
    <property type="nucleotide sequence ID" value="NZ_WOGU01000003.1"/>
</dbReference>
<feature type="compositionally biased region" description="Low complexity" evidence="1">
    <location>
        <begin position="498"/>
        <end position="507"/>
    </location>
</feature>
<comment type="caution">
    <text evidence="3">The sequence shown here is derived from an EMBL/GenBank/DDBJ whole genome shotgun (WGS) entry which is preliminary data.</text>
</comment>
<proteinExistence type="predicted"/>
<feature type="transmembrane region" description="Helical" evidence="2">
    <location>
        <begin position="393"/>
        <end position="409"/>
    </location>
</feature>
<evidence type="ECO:0000256" key="2">
    <source>
        <dbReference type="SAM" id="Phobius"/>
    </source>
</evidence>
<keyword evidence="4" id="KW-1185">Reference proteome</keyword>
<keyword evidence="2" id="KW-1133">Transmembrane helix</keyword>
<evidence type="ECO:0000313" key="4">
    <source>
        <dbReference type="Proteomes" id="UP000436989"/>
    </source>
</evidence>
<evidence type="ECO:0000256" key="1">
    <source>
        <dbReference type="SAM" id="MobiDB-lite"/>
    </source>
</evidence>
<feature type="region of interest" description="Disordered" evidence="1">
    <location>
        <begin position="443"/>
        <end position="593"/>
    </location>
</feature>
<sequence>MEVPQLPRTSPTTLLLRLAVALALALTGLLLAAPAGGAAEIRNDDTVRVAEGEVVDDDLYATAGEVVVDGTVRGDLVVAAGRVTVNGTVEGDLLAAAQTVVVEGTVGDDARVAGQALSFGDGARVTGDLVAAGFSLQTRPGTEVGGDVLLGAYQALLAGSIDGNVTAGAAGLALAGAIGGNVQADVGSPDDVEAAWAPATQVPVPPVDGGLTLTDEARVAGDLSYRSAAEASIAPGAEVAGEISYEQVVVDEAEPVGPTGPLAVLLSGLRLFVTLLLAGLLALWLIPRTVTGASSELRTRPLLSLGWGVLVIAGVAVAAIALLVIAVLLGIGLGLLTLGGLAAAVVATGVVLHAVLVLGLILAVALLAPVVVGLTGGGLLLRDPAPARFGKRVGALALGLLIYVLLRAVPYLGPVVALLVALFGVGALAMWLWDVVRRRRAHRRGQGTGLPPGGAAGPGAGPGAYPQAGPGPYTQVGPGTSSQGGPGPYAQGGPGPHAPAGVGAYPPSGEQSAPGGSAFPRSEAPDRWAGSQPRHPDTPPRPDPDASAGRRPDAAAGPDASAPREGSTTARPPWEAGERGPGAGPGAGPDARP</sequence>
<keyword evidence="2" id="KW-0812">Transmembrane</keyword>
<feature type="transmembrane region" description="Helical" evidence="2">
    <location>
        <begin position="262"/>
        <end position="286"/>
    </location>
</feature>
<dbReference type="AlphaFoldDB" id="A0A6N8GH04"/>
<evidence type="ECO:0000313" key="3">
    <source>
        <dbReference type="EMBL" id="MUN62426.1"/>
    </source>
</evidence>
<name>A0A6N8GH04_9MICC</name>
<organism evidence="3 4">
    <name type="scientific">Kocuria sediminis</name>
    <dbReference type="NCBI Taxonomy" id="1038857"/>
    <lineage>
        <taxon>Bacteria</taxon>
        <taxon>Bacillati</taxon>
        <taxon>Actinomycetota</taxon>
        <taxon>Actinomycetes</taxon>
        <taxon>Micrococcales</taxon>
        <taxon>Micrococcaceae</taxon>
        <taxon>Kocuria</taxon>
    </lineage>
</organism>
<dbReference type="EMBL" id="WOGU01000003">
    <property type="protein sequence ID" value="MUN62426.1"/>
    <property type="molecule type" value="Genomic_DNA"/>
</dbReference>
<feature type="compositionally biased region" description="Low complexity" evidence="1">
    <location>
        <begin position="554"/>
        <end position="564"/>
    </location>
</feature>
<reference evidence="3 4" key="1">
    <citation type="submission" date="2019-12" db="EMBL/GenBank/DDBJ databases">
        <authorList>
            <person name="Shi Y."/>
        </authorList>
    </citation>
    <scope>NUCLEOTIDE SEQUENCE [LARGE SCALE GENOMIC DNA]</scope>
    <source>
        <strain evidence="3 4">JCM 17929</strain>
    </source>
</reference>
<feature type="compositionally biased region" description="Low complexity" evidence="1">
    <location>
        <begin position="463"/>
        <end position="481"/>
    </location>
</feature>
<accession>A0A6N8GH04</accession>
<protein>
    <recommendedName>
        <fullName evidence="5">Polymer-forming cytoskeletal protein</fullName>
    </recommendedName>
</protein>
<feature type="compositionally biased region" description="Gly residues" evidence="1">
    <location>
        <begin position="482"/>
        <end position="495"/>
    </location>
</feature>
<gene>
    <name evidence="3" type="ORF">GMA12_04600</name>
</gene>
<evidence type="ECO:0008006" key="5">
    <source>
        <dbReference type="Google" id="ProtNLM"/>
    </source>
</evidence>
<feature type="transmembrane region" description="Helical" evidence="2">
    <location>
        <begin position="415"/>
        <end position="436"/>
    </location>
</feature>
<dbReference type="Proteomes" id="UP000436989">
    <property type="component" value="Unassembled WGS sequence"/>
</dbReference>
<keyword evidence="2" id="KW-0472">Membrane</keyword>
<feature type="transmembrane region" description="Helical" evidence="2">
    <location>
        <begin position="350"/>
        <end position="381"/>
    </location>
</feature>
<feature type="compositionally biased region" description="Gly residues" evidence="1">
    <location>
        <begin position="446"/>
        <end position="462"/>
    </location>
</feature>